<gene>
    <name evidence="1" type="ORF">Dsin_002177</name>
</gene>
<keyword evidence="2" id="KW-1185">Reference proteome</keyword>
<protein>
    <submittedName>
        <fullName evidence="1">Uncharacterized protein</fullName>
    </submittedName>
</protein>
<dbReference type="Proteomes" id="UP001281410">
    <property type="component" value="Unassembled WGS sequence"/>
</dbReference>
<reference evidence="1" key="1">
    <citation type="journal article" date="2023" name="Plant J.">
        <title>Genome sequences and population genomics provide insights into the demographic history, inbreeding, and mutation load of two 'living fossil' tree species of Dipteronia.</title>
        <authorList>
            <person name="Feng Y."/>
            <person name="Comes H.P."/>
            <person name="Chen J."/>
            <person name="Zhu S."/>
            <person name="Lu R."/>
            <person name="Zhang X."/>
            <person name="Li P."/>
            <person name="Qiu J."/>
            <person name="Olsen K.M."/>
            <person name="Qiu Y."/>
        </authorList>
    </citation>
    <scope>NUCLEOTIDE SEQUENCE</scope>
    <source>
        <strain evidence="1">NBL</strain>
    </source>
</reference>
<comment type="caution">
    <text evidence="1">The sequence shown here is derived from an EMBL/GenBank/DDBJ whole genome shotgun (WGS) entry which is preliminary data.</text>
</comment>
<dbReference type="AlphaFoldDB" id="A0AAE0B5Q9"/>
<organism evidence="1 2">
    <name type="scientific">Dipteronia sinensis</name>
    <dbReference type="NCBI Taxonomy" id="43782"/>
    <lineage>
        <taxon>Eukaryota</taxon>
        <taxon>Viridiplantae</taxon>
        <taxon>Streptophyta</taxon>
        <taxon>Embryophyta</taxon>
        <taxon>Tracheophyta</taxon>
        <taxon>Spermatophyta</taxon>
        <taxon>Magnoliopsida</taxon>
        <taxon>eudicotyledons</taxon>
        <taxon>Gunneridae</taxon>
        <taxon>Pentapetalae</taxon>
        <taxon>rosids</taxon>
        <taxon>malvids</taxon>
        <taxon>Sapindales</taxon>
        <taxon>Sapindaceae</taxon>
        <taxon>Hippocastanoideae</taxon>
        <taxon>Acereae</taxon>
        <taxon>Dipteronia</taxon>
    </lineage>
</organism>
<evidence type="ECO:0000313" key="2">
    <source>
        <dbReference type="Proteomes" id="UP001281410"/>
    </source>
</evidence>
<name>A0AAE0B5Q9_9ROSI</name>
<evidence type="ECO:0000313" key="1">
    <source>
        <dbReference type="EMBL" id="KAK3230296.1"/>
    </source>
</evidence>
<proteinExistence type="predicted"/>
<sequence>MLGTSDVPENLNLSLSKNLTTWVIPESEAYSFGKVKNTMGSRESNTTIYKGASVRGFRWCMHSVIDVDITHLKGRCASIMFVATAQDGIEQAYTLAVSYEDSENNTSYEWFLIA</sequence>
<accession>A0AAE0B5Q9</accession>
<dbReference type="EMBL" id="JANJYJ010000001">
    <property type="protein sequence ID" value="KAK3230296.1"/>
    <property type="molecule type" value="Genomic_DNA"/>
</dbReference>